<dbReference type="eggNOG" id="ENOG502SNSR">
    <property type="taxonomic scope" value="Eukaryota"/>
</dbReference>
<protein>
    <submittedName>
        <fullName evidence="2">Uncharacterized protein</fullName>
    </submittedName>
</protein>
<dbReference type="Proteomes" id="UP000015241">
    <property type="component" value="Unassembled WGS sequence"/>
</dbReference>
<name>S8F0A8_FOMSC</name>
<dbReference type="EMBL" id="KE504212">
    <property type="protein sequence ID" value="EPS95230.1"/>
    <property type="molecule type" value="Genomic_DNA"/>
</dbReference>
<dbReference type="AlphaFoldDB" id="S8F0A8"/>
<feature type="region of interest" description="Disordered" evidence="1">
    <location>
        <begin position="275"/>
        <end position="299"/>
    </location>
</feature>
<dbReference type="OrthoDB" id="3269947at2759"/>
<dbReference type="STRING" id="743788.S8F0A8"/>
<reference evidence="2 3" key="1">
    <citation type="journal article" date="2012" name="Science">
        <title>The Paleozoic origin of enzymatic lignin decomposition reconstructed from 31 fungal genomes.</title>
        <authorList>
            <person name="Floudas D."/>
            <person name="Binder M."/>
            <person name="Riley R."/>
            <person name="Barry K."/>
            <person name="Blanchette R.A."/>
            <person name="Henrissat B."/>
            <person name="Martinez A.T."/>
            <person name="Otillar R."/>
            <person name="Spatafora J.W."/>
            <person name="Yadav J.S."/>
            <person name="Aerts A."/>
            <person name="Benoit I."/>
            <person name="Boyd A."/>
            <person name="Carlson A."/>
            <person name="Copeland A."/>
            <person name="Coutinho P.M."/>
            <person name="de Vries R.P."/>
            <person name="Ferreira P."/>
            <person name="Findley K."/>
            <person name="Foster B."/>
            <person name="Gaskell J."/>
            <person name="Glotzer D."/>
            <person name="Gorecki P."/>
            <person name="Heitman J."/>
            <person name="Hesse C."/>
            <person name="Hori C."/>
            <person name="Igarashi K."/>
            <person name="Jurgens J.A."/>
            <person name="Kallen N."/>
            <person name="Kersten P."/>
            <person name="Kohler A."/>
            <person name="Kuees U."/>
            <person name="Kumar T.K.A."/>
            <person name="Kuo A."/>
            <person name="LaButti K."/>
            <person name="Larrondo L.F."/>
            <person name="Lindquist E."/>
            <person name="Ling A."/>
            <person name="Lombard V."/>
            <person name="Lucas S."/>
            <person name="Lundell T."/>
            <person name="Martin R."/>
            <person name="McLaughlin D.J."/>
            <person name="Morgenstern I."/>
            <person name="Morin E."/>
            <person name="Murat C."/>
            <person name="Nagy L.G."/>
            <person name="Nolan M."/>
            <person name="Ohm R.A."/>
            <person name="Patyshakuliyeva A."/>
            <person name="Rokas A."/>
            <person name="Ruiz-Duenas F.J."/>
            <person name="Sabat G."/>
            <person name="Salamov A."/>
            <person name="Samejima M."/>
            <person name="Schmutz J."/>
            <person name="Slot J.C."/>
            <person name="St John F."/>
            <person name="Stenlid J."/>
            <person name="Sun H."/>
            <person name="Sun S."/>
            <person name="Syed K."/>
            <person name="Tsang A."/>
            <person name="Wiebenga A."/>
            <person name="Young D."/>
            <person name="Pisabarro A."/>
            <person name="Eastwood D.C."/>
            <person name="Martin F."/>
            <person name="Cullen D."/>
            <person name="Grigoriev I.V."/>
            <person name="Hibbett D.S."/>
        </authorList>
    </citation>
    <scope>NUCLEOTIDE SEQUENCE</scope>
    <source>
        <strain evidence="3">FP-58527</strain>
    </source>
</reference>
<evidence type="ECO:0000256" key="1">
    <source>
        <dbReference type="SAM" id="MobiDB-lite"/>
    </source>
</evidence>
<dbReference type="HOGENOM" id="CLU_066679_1_0_1"/>
<dbReference type="InParanoid" id="S8F0A8"/>
<gene>
    <name evidence="2" type="ORF">FOMPIDRAFT_1054393</name>
</gene>
<keyword evidence="3" id="KW-1185">Reference proteome</keyword>
<evidence type="ECO:0000313" key="2">
    <source>
        <dbReference type="EMBL" id="EPS95230.1"/>
    </source>
</evidence>
<organism evidence="2 3">
    <name type="scientific">Fomitopsis schrenkii</name>
    <name type="common">Brown rot fungus</name>
    <dbReference type="NCBI Taxonomy" id="2126942"/>
    <lineage>
        <taxon>Eukaryota</taxon>
        <taxon>Fungi</taxon>
        <taxon>Dikarya</taxon>
        <taxon>Basidiomycota</taxon>
        <taxon>Agaricomycotina</taxon>
        <taxon>Agaricomycetes</taxon>
        <taxon>Polyporales</taxon>
        <taxon>Fomitopsis</taxon>
    </lineage>
</organism>
<accession>S8F0A8</accession>
<evidence type="ECO:0000313" key="3">
    <source>
        <dbReference type="Proteomes" id="UP000015241"/>
    </source>
</evidence>
<proteinExistence type="predicted"/>
<sequence length="319" mass="34913">MWPFSSDTAERKYVSLMFKATACYASWDPLRPVRVGDYGRLQEDGSFAPHGNIFEEGLAKKYKIHERTEGQDECRYIVSDNGSSVSVAPDVDISLESIVAGHLKHKVAFSKGHGALLAMLKPRLSAITYPGRLSRLLNDQRDWSGIVLVSEAYTCRSYARLLTNKSSKEVTVGLGATVPVAPAVGVPVSVGGDVDVQWQTDSTRGDWKCANFERVKPRKTKARGEGDDTGNEEKKDGPLCYPLFKLVALRRPRGAPVSAVRGTLDYELPVAVPPWMDEGNQGAVDDGEPQENEDKAPKPRLSCVQCAVSHYLDPIGSYG</sequence>